<comment type="caution">
    <text evidence="2">The sequence shown here is derived from an EMBL/GenBank/DDBJ whole genome shotgun (WGS) entry which is preliminary data.</text>
</comment>
<sequence>MSSSAVASTRDASLTANLMLLSTSLMGWAGEKVDKSVVTPCANMISGSIANPYVLSSKIWDTLKEATPQRARDVSRLISLAISNSALILSSDNTIEWSQSTKALRDHTLAMAATPQGQILVQDCIATVAKTSQALNTPETKAATKQFTKAIQSWIQMLATPQGMQVIDDFGNWASYLTDIAASPESTIFLLEVATNLCHVLTSDNAVDIPRDQVTKHLEETMLEKFGMDASMFEQNEKEIIPEAPEEDEEVEELGTDEDTDFNDTDSVISVAFSGVDKDTKAKEKEVKEEIIPKWDSEPTHATIRQRHAKRKMNQAIRTVPRRNTRASALLSTLRKLRRKPEPKPVTSALDDFACRVLSIIVVVFAGFAALIILLAMVRLLL</sequence>
<organism evidence="2 3">
    <name type="scientific">Thraustotheca clavata</name>
    <dbReference type="NCBI Taxonomy" id="74557"/>
    <lineage>
        <taxon>Eukaryota</taxon>
        <taxon>Sar</taxon>
        <taxon>Stramenopiles</taxon>
        <taxon>Oomycota</taxon>
        <taxon>Saprolegniomycetes</taxon>
        <taxon>Saprolegniales</taxon>
        <taxon>Achlyaceae</taxon>
        <taxon>Thraustotheca</taxon>
    </lineage>
</organism>
<feature type="transmembrane region" description="Helical" evidence="1">
    <location>
        <begin position="357"/>
        <end position="381"/>
    </location>
</feature>
<keyword evidence="1" id="KW-0472">Membrane</keyword>
<keyword evidence="3" id="KW-1185">Reference proteome</keyword>
<gene>
    <name evidence="2" type="ORF">THRCLA_01374</name>
</gene>
<name>A0A1W0A8G5_9STRA</name>
<dbReference type="OrthoDB" id="75925at2759"/>
<keyword evidence="1" id="KW-1133">Transmembrane helix</keyword>
<evidence type="ECO:0000256" key="1">
    <source>
        <dbReference type="SAM" id="Phobius"/>
    </source>
</evidence>
<reference evidence="2 3" key="1">
    <citation type="journal article" date="2014" name="Genome Biol. Evol.">
        <title>The secreted proteins of Achlya hypogyna and Thraustotheca clavata identify the ancestral oomycete secretome and reveal gene acquisitions by horizontal gene transfer.</title>
        <authorList>
            <person name="Misner I."/>
            <person name="Blouin N."/>
            <person name="Leonard G."/>
            <person name="Richards T.A."/>
            <person name="Lane C.E."/>
        </authorList>
    </citation>
    <scope>NUCLEOTIDE SEQUENCE [LARGE SCALE GENOMIC DNA]</scope>
    <source>
        <strain evidence="2 3">ATCC 34112</strain>
    </source>
</reference>
<evidence type="ECO:0000313" key="2">
    <source>
        <dbReference type="EMBL" id="OQS06597.1"/>
    </source>
</evidence>
<dbReference type="EMBL" id="JNBS01000326">
    <property type="protein sequence ID" value="OQS06597.1"/>
    <property type="molecule type" value="Genomic_DNA"/>
</dbReference>
<protein>
    <submittedName>
        <fullName evidence="2">Uncharacterized protein</fullName>
    </submittedName>
</protein>
<proteinExistence type="predicted"/>
<keyword evidence="1" id="KW-0812">Transmembrane</keyword>
<dbReference type="Proteomes" id="UP000243217">
    <property type="component" value="Unassembled WGS sequence"/>
</dbReference>
<dbReference type="AlphaFoldDB" id="A0A1W0A8G5"/>
<evidence type="ECO:0000313" key="3">
    <source>
        <dbReference type="Proteomes" id="UP000243217"/>
    </source>
</evidence>
<accession>A0A1W0A8G5</accession>